<dbReference type="Proteomes" id="UP000677228">
    <property type="component" value="Unassembled WGS sequence"/>
</dbReference>
<name>A0A8S2SZN4_9BILA</name>
<evidence type="ECO:0000313" key="1">
    <source>
        <dbReference type="EMBL" id="CAF1459866.1"/>
    </source>
</evidence>
<dbReference type="Proteomes" id="UP000682733">
    <property type="component" value="Unassembled WGS sequence"/>
</dbReference>
<gene>
    <name evidence="1" type="ORF">OVA965_LOCUS35194</name>
    <name evidence="2" type="ORF">TMI583_LOCUS36152</name>
</gene>
<organism evidence="2 3">
    <name type="scientific">Didymodactylos carnosus</name>
    <dbReference type="NCBI Taxonomy" id="1234261"/>
    <lineage>
        <taxon>Eukaryota</taxon>
        <taxon>Metazoa</taxon>
        <taxon>Spiralia</taxon>
        <taxon>Gnathifera</taxon>
        <taxon>Rotifera</taxon>
        <taxon>Eurotatoria</taxon>
        <taxon>Bdelloidea</taxon>
        <taxon>Philodinida</taxon>
        <taxon>Philodinidae</taxon>
        <taxon>Didymodactylos</taxon>
    </lineage>
</organism>
<protein>
    <submittedName>
        <fullName evidence="2">Uncharacterized protein</fullName>
    </submittedName>
</protein>
<comment type="caution">
    <text evidence="2">The sequence shown here is derived from an EMBL/GenBank/DDBJ whole genome shotgun (WGS) entry which is preliminary data.</text>
</comment>
<reference evidence="2" key="1">
    <citation type="submission" date="2021-02" db="EMBL/GenBank/DDBJ databases">
        <authorList>
            <person name="Nowell W R."/>
        </authorList>
    </citation>
    <scope>NUCLEOTIDE SEQUENCE</scope>
</reference>
<evidence type="ECO:0000313" key="2">
    <source>
        <dbReference type="EMBL" id="CAF4253313.1"/>
    </source>
</evidence>
<dbReference type="EMBL" id="CAJNOK010030425">
    <property type="protein sequence ID" value="CAF1459866.1"/>
    <property type="molecule type" value="Genomic_DNA"/>
</dbReference>
<dbReference type="AlphaFoldDB" id="A0A8S2SZN4"/>
<proteinExistence type="predicted"/>
<evidence type="ECO:0000313" key="3">
    <source>
        <dbReference type="Proteomes" id="UP000682733"/>
    </source>
</evidence>
<dbReference type="EMBL" id="CAJOBA010052285">
    <property type="protein sequence ID" value="CAF4253313.1"/>
    <property type="molecule type" value="Genomic_DNA"/>
</dbReference>
<accession>A0A8S2SZN4</accession>
<sequence length="166" mass="19453">MRLSSELDSCVIDLQNQVQINKQDKHKRLSVKRVANAKREDYLQQERFCLPQQLGDILFNDKYVLGFVRQWRNKSDDPRCDGDIFDIVKKADEDIMVEGKNLRKLRNAEWLATKLRAVKNKDDTITKLFMACRMVAQGSTHVLLLFIDTFYFQIRNGREVLNLALC</sequence>